<name>A0A368UVR7_MARNT</name>
<evidence type="ECO:0000256" key="16">
    <source>
        <dbReference type="ARBA" id="ARBA00032510"/>
    </source>
</evidence>
<dbReference type="Gene3D" id="3.90.190.20">
    <property type="entry name" value="Mur ligase, C-terminal domain"/>
    <property type="match status" value="1"/>
</dbReference>
<dbReference type="Pfam" id="PF02875">
    <property type="entry name" value="Mur_ligase_C"/>
    <property type="match status" value="1"/>
</dbReference>
<dbReference type="InterPro" id="IPR001645">
    <property type="entry name" value="Folylpolyglutamate_synth"/>
</dbReference>
<evidence type="ECO:0000313" key="26">
    <source>
        <dbReference type="Proteomes" id="UP000252795"/>
    </source>
</evidence>
<keyword evidence="12" id="KW-0460">Magnesium</keyword>
<reference evidence="25 26" key="1">
    <citation type="submission" date="2018-07" db="EMBL/GenBank/DDBJ databases">
        <title>Freshwater and sediment microbial communities from various areas in North America, analyzing microbe dynamics in response to fracking.</title>
        <authorList>
            <person name="Lamendella R."/>
        </authorList>
    </citation>
    <scope>NUCLEOTIDE SEQUENCE [LARGE SCALE GENOMIC DNA]</scope>
    <source>
        <strain evidence="25 26">114E</strain>
        <strain evidence="24 27">114E_o</strain>
    </source>
</reference>
<dbReference type="Proteomes" id="UP000253065">
    <property type="component" value="Unassembled WGS sequence"/>
</dbReference>
<evidence type="ECO:0000256" key="10">
    <source>
        <dbReference type="ARBA" id="ARBA00022741"/>
    </source>
</evidence>
<dbReference type="GO" id="GO:0008841">
    <property type="term" value="F:dihydrofolate synthase activity"/>
    <property type="evidence" value="ECO:0007669"/>
    <property type="project" value="UniProtKB-EC"/>
</dbReference>
<comment type="function">
    <text evidence="1">Functions in two distinct reactions of the de novo folate biosynthetic pathway. Catalyzes the addition of a glutamate residue to dihydropteroate (7,8-dihydropteroate or H2Pte) to form dihydrofolate (7,8-dihydrofolate monoglutamate or H2Pte-Glu). Also catalyzes successive additions of L-glutamate to tetrahydrofolate or 10-formyltetrahydrofolate or 5,10-methylenetetrahydrofolate, leading to folylpolyglutamate derivatives.</text>
</comment>
<evidence type="ECO:0000256" key="9">
    <source>
        <dbReference type="ARBA" id="ARBA00022723"/>
    </source>
</evidence>
<comment type="catalytic activity">
    <reaction evidence="18">
        <text>10-formyltetrahydrofolyl-(gamma-L-Glu)(n) + L-glutamate + ATP = 10-formyltetrahydrofolyl-(gamma-L-Glu)(n+1) + ADP + phosphate + H(+)</text>
        <dbReference type="Rhea" id="RHEA:51904"/>
        <dbReference type="Rhea" id="RHEA-COMP:13088"/>
        <dbReference type="Rhea" id="RHEA-COMP:14300"/>
        <dbReference type="ChEBI" id="CHEBI:15378"/>
        <dbReference type="ChEBI" id="CHEBI:29985"/>
        <dbReference type="ChEBI" id="CHEBI:30616"/>
        <dbReference type="ChEBI" id="CHEBI:43474"/>
        <dbReference type="ChEBI" id="CHEBI:134413"/>
        <dbReference type="ChEBI" id="CHEBI:456216"/>
        <dbReference type="EC" id="6.3.2.17"/>
    </reaction>
</comment>
<evidence type="ECO:0000313" key="27">
    <source>
        <dbReference type="Proteomes" id="UP000253065"/>
    </source>
</evidence>
<dbReference type="PIRSF" id="PIRSF001563">
    <property type="entry name" value="Folylpolyglu_synth"/>
    <property type="match status" value="1"/>
</dbReference>
<dbReference type="RefSeq" id="WP_113880125.1">
    <property type="nucleotide sequence ID" value="NZ_QNSA01000008.1"/>
</dbReference>
<keyword evidence="9" id="KW-0479">Metal-binding</keyword>
<dbReference type="InterPro" id="IPR013221">
    <property type="entry name" value="Mur_ligase_cen"/>
</dbReference>
<dbReference type="EC" id="6.3.2.12" evidence="5"/>
<dbReference type="GO" id="GO:0005737">
    <property type="term" value="C:cytoplasm"/>
    <property type="evidence" value="ECO:0007669"/>
    <property type="project" value="TreeGrafter"/>
</dbReference>
<evidence type="ECO:0000256" key="12">
    <source>
        <dbReference type="ARBA" id="ARBA00022842"/>
    </source>
</evidence>
<dbReference type="SUPFAM" id="SSF53623">
    <property type="entry name" value="MurD-like peptide ligases, catalytic domain"/>
    <property type="match status" value="1"/>
</dbReference>
<dbReference type="GO" id="GO:0004326">
    <property type="term" value="F:tetrahydrofolylpolyglutamate synthase activity"/>
    <property type="evidence" value="ECO:0007669"/>
    <property type="project" value="UniProtKB-EC"/>
</dbReference>
<comment type="pathway">
    <text evidence="2">Cofactor biosynthesis; tetrahydrofolate biosynthesis; 7,8-dihydrofolate from 2-amino-4-hydroxy-6-hydroxymethyl-7,8-dihydropteridine diphosphate and 4-aminobenzoate: step 2/2.</text>
</comment>
<dbReference type="EC" id="6.3.2.17" evidence="6"/>
<dbReference type="InterPro" id="IPR036565">
    <property type="entry name" value="Mur-like_cat_sf"/>
</dbReference>
<evidence type="ECO:0000256" key="20">
    <source>
        <dbReference type="ARBA" id="ARBA00049161"/>
    </source>
</evidence>
<evidence type="ECO:0000256" key="14">
    <source>
        <dbReference type="ARBA" id="ARBA00030048"/>
    </source>
</evidence>
<evidence type="ECO:0000313" key="25">
    <source>
        <dbReference type="EMBL" id="RCW32896.1"/>
    </source>
</evidence>
<dbReference type="Pfam" id="PF08245">
    <property type="entry name" value="Mur_ligase_M"/>
    <property type="match status" value="1"/>
</dbReference>
<feature type="domain" description="Mur ligase C-terminal" evidence="22">
    <location>
        <begin position="297"/>
        <end position="423"/>
    </location>
</feature>
<dbReference type="Gene3D" id="3.40.1190.10">
    <property type="entry name" value="Mur-like, catalytic domain"/>
    <property type="match status" value="1"/>
</dbReference>
<evidence type="ECO:0000256" key="1">
    <source>
        <dbReference type="ARBA" id="ARBA00002714"/>
    </source>
</evidence>
<accession>A0A368UVR7</accession>
<dbReference type="AlphaFoldDB" id="A0A368UVR7"/>
<dbReference type="SUPFAM" id="SSF53244">
    <property type="entry name" value="MurD-like peptide ligases, peptide-binding domain"/>
    <property type="match status" value="1"/>
</dbReference>
<evidence type="ECO:0000256" key="18">
    <source>
        <dbReference type="ARBA" id="ARBA00047808"/>
    </source>
</evidence>
<evidence type="ECO:0000256" key="8">
    <source>
        <dbReference type="ARBA" id="ARBA00022598"/>
    </source>
</evidence>
<comment type="catalytic activity">
    <reaction evidence="20">
        <text>7,8-dihydropteroate + L-glutamate + ATP = 7,8-dihydrofolate + ADP + phosphate + H(+)</text>
        <dbReference type="Rhea" id="RHEA:23584"/>
        <dbReference type="ChEBI" id="CHEBI:15378"/>
        <dbReference type="ChEBI" id="CHEBI:17839"/>
        <dbReference type="ChEBI" id="CHEBI:29985"/>
        <dbReference type="ChEBI" id="CHEBI:30616"/>
        <dbReference type="ChEBI" id="CHEBI:43474"/>
        <dbReference type="ChEBI" id="CHEBI:57451"/>
        <dbReference type="ChEBI" id="CHEBI:456216"/>
        <dbReference type="EC" id="6.3.2.12"/>
    </reaction>
</comment>
<comment type="caution">
    <text evidence="25">The sequence shown here is derived from an EMBL/GenBank/DDBJ whole genome shotgun (WGS) entry which is preliminary data.</text>
</comment>
<keyword evidence="27" id="KW-1185">Reference proteome</keyword>
<dbReference type="PANTHER" id="PTHR11136">
    <property type="entry name" value="FOLYLPOLYGLUTAMATE SYNTHASE-RELATED"/>
    <property type="match status" value="1"/>
</dbReference>
<dbReference type="InterPro" id="IPR018109">
    <property type="entry name" value="Folylpolyglutamate_synth_CS"/>
</dbReference>
<dbReference type="NCBIfam" id="TIGR01499">
    <property type="entry name" value="folC"/>
    <property type="match status" value="1"/>
</dbReference>
<organism evidence="25 26">
    <name type="scientific">Marinobacter nauticus</name>
    <name type="common">Marinobacter hydrocarbonoclasticus</name>
    <name type="synonym">Marinobacter aquaeolei</name>
    <dbReference type="NCBI Taxonomy" id="2743"/>
    <lineage>
        <taxon>Bacteria</taxon>
        <taxon>Pseudomonadati</taxon>
        <taxon>Pseudomonadota</taxon>
        <taxon>Gammaproteobacteria</taxon>
        <taxon>Pseudomonadales</taxon>
        <taxon>Marinobacteraceae</taxon>
        <taxon>Marinobacter</taxon>
    </lineage>
</organism>
<evidence type="ECO:0000256" key="4">
    <source>
        <dbReference type="ARBA" id="ARBA00008276"/>
    </source>
</evidence>
<comment type="catalytic activity">
    <reaction evidence="19">
        <text>(6R)-5,10-methylenetetrahydrofolyl-(gamma-L-Glu)(n) + L-glutamate + ATP = (6R)-5,10-methylenetetrahydrofolyl-(gamma-L-Glu)(n+1) + ADP + phosphate + H(+)</text>
        <dbReference type="Rhea" id="RHEA:51912"/>
        <dbReference type="Rhea" id="RHEA-COMP:13257"/>
        <dbReference type="Rhea" id="RHEA-COMP:13258"/>
        <dbReference type="ChEBI" id="CHEBI:15378"/>
        <dbReference type="ChEBI" id="CHEBI:29985"/>
        <dbReference type="ChEBI" id="CHEBI:30616"/>
        <dbReference type="ChEBI" id="CHEBI:43474"/>
        <dbReference type="ChEBI" id="CHEBI:136572"/>
        <dbReference type="ChEBI" id="CHEBI:456216"/>
        <dbReference type="EC" id="6.3.2.17"/>
    </reaction>
</comment>
<dbReference type="EMBL" id="QNSA01000008">
    <property type="protein sequence ID" value="RBP71878.1"/>
    <property type="molecule type" value="Genomic_DNA"/>
</dbReference>
<protein>
    <recommendedName>
        <fullName evidence="7">Dihydrofolate synthase/folylpolyglutamate synthase</fullName>
        <ecNumber evidence="5">6.3.2.12</ecNumber>
        <ecNumber evidence="6">6.3.2.17</ecNumber>
    </recommendedName>
    <alternativeName>
        <fullName evidence="16">Folylpoly-gamma-glutamate synthetase-dihydrofolate synthetase</fullName>
    </alternativeName>
    <alternativeName>
        <fullName evidence="14">Folylpolyglutamate synthetase</fullName>
    </alternativeName>
    <alternativeName>
        <fullName evidence="15">Tetrahydrofolylpolyglutamate synthase</fullName>
    </alternativeName>
</protein>
<dbReference type="EMBL" id="QPJB01000008">
    <property type="protein sequence ID" value="RCW32896.1"/>
    <property type="molecule type" value="Genomic_DNA"/>
</dbReference>
<evidence type="ECO:0000256" key="7">
    <source>
        <dbReference type="ARBA" id="ARBA00019357"/>
    </source>
</evidence>
<evidence type="ECO:0000256" key="6">
    <source>
        <dbReference type="ARBA" id="ARBA00013025"/>
    </source>
</evidence>
<dbReference type="InterPro" id="IPR036615">
    <property type="entry name" value="Mur_ligase_C_dom_sf"/>
</dbReference>
<evidence type="ECO:0000256" key="11">
    <source>
        <dbReference type="ARBA" id="ARBA00022840"/>
    </source>
</evidence>
<evidence type="ECO:0000256" key="13">
    <source>
        <dbReference type="ARBA" id="ARBA00022909"/>
    </source>
</evidence>
<keyword evidence="13" id="KW-0289">Folate biosynthesis</keyword>
<dbReference type="InterPro" id="IPR004101">
    <property type="entry name" value="Mur_ligase_C"/>
</dbReference>
<comment type="similarity">
    <text evidence="4 21">Belongs to the folylpolyglutamate synthase family.</text>
</comment>
<keyword evidence="8 21" id="KW-0436">Ligase</keyword>
<dbReference type="NCBIfam" id="NF008101">
    <property type="entry name" value="PRK10846.1"/>
    <property type="match status" value="1"/>
</dbReference>
<feature type="domain" description="Mur ligase central" evidence="23">
    <location>
        <begin position="63"/>
        <end position="201"/>
    </location>
</feature>
<evidence type="ECO:0000313" key="24">
    <source>
        <dbReference type="EMBL" id="RBP71878.1"/>
    </source>
</evidence>
<dbReference type="Proteomes" id="UP000252795">
    <property type="component" value="Unassembled WGS sequence"/>
</dbReference>
<evidence type="ECO:0000259" key="23">
    <source>
        <dbReference type="Pfam" id="PF08245"/>
    </source>
</evidence>
<dbReference type="GO" id="GO:0046654">
    <property type="term" value="P:tetrahydrofolate biosynthetic process"/>
    <property type="evidence" value="ECO:0007669"/>
    <property type="project" value="UniProtKB-UniPathway"/>
</dbReference>
<evidence type="ECO:0000256" key="19">
    <source>
        <dbReference type="ARBA" id="ARBA00049035"/>
    </source>
</evidence>
<evidence type="ECO:0000259" key="22">
    <source>
        <dbReference type="Pfam" id="PF02875"/>
    </source>
</evidence>
<comment type="pathway">
    <text evidence="3">Cofactor biosynthesis; tetrahydrofolylpolyglutamate biosynthesis.</text>
</comment>
<dbReference type="GO" id="GO:0046872">
    <property type="term" value="F:metal ion binding"/>
    <property type="evidence" value="ECO:0007669"/>
    <property type="project" value="UniProtKB-KW"/>
</dbReference>
<dbReference type="UniPathway" id="UPA00077">
    <property type="reaction ID" value="UER00157"/>
</dbReference>
<dbReference type="GO" id="GO:0046656">
    <property type="term" value="P:folic acid biosynthetic process"/>
    <property type="evidence" value="ECO:0007669"/>
    <property type="project" value="UniProtKB-KW"/>
</dbReference>
<evidence type="ECO:0000256" key="17">
    <source>
        <dbReference type="ARBA" id="ARBA00047493"/>
    </source>
</evidence>
<sequence>MNQKGTESSSAPVGPPALGASVQEWLHWLEAIHPTEIDLGLDRVLVVLRRLFPRKPQARIITVAGTNGKGTTVTALESILLAAGRSTGAYMSPHLFRYNERVRIGGQEISDAALVTAFERVEAARRGVTLTYFEFGTLAAFVAFADAGVENWVLEVGLGGRLDAVNVLDPDYAVITSVDIDHIGFLGDNREVIGFEKAGILRPGIPAVCADPNPPSSVLQQAAAQKVALKLTGRDYTLAPGAPGQVVLTIGDEKIELPAGPLPVQSVAAAAVLSRQLVPELSLESLQHAIHSVRVPGRFETIHHDPEVIIDVGHNPHAAAWLVDNLRSLRCDGDGHGRILAVYGALGDKDVEGVVGAMSSVVDQWYLAGLNVARGLDSDSLMKRIASVPFRGTPGVFDSVSEALAAAMGEAVSGDRVVVFGSFFTVALAREELLPASEAS</sequence>
<keyword evidence="10 21" id="KW-0547">Nucleotide-binding</keyword>
<dbReference type="GO" id="GO:0005524">
    <property type="term" value="F:ATP binding"/>
    <property type="evidence" value="ECO:0007669"/>
    <property type="project" value="UniProtKB-KW"/>
</dbReference>
<proteinExistence type="inferred from homology"/>
<keyword evidence="11 21" id="KW-0067">ATP-binding</keyword>
<evidence type="ECO:0000256" key="2">
    <source>
        <dbReference type="ARBA" id="ARBA00004799"/>
    </source>
</evidence>
<gene>
    <name evidence="25" type="ORF">DET51_108122</name>
    <name evidence="24" type="ORF">DET64_108123</name>
</gene>
<comment type="catalytic activity">
    <reaction evidence="17">
        <text>(6S)-5,6,7,8-tetrahydrofolyl-(gamma-L-Glu)(n) + L-glutamate + ATP = (6S)-5,6,7,8-tetrahydrofolyl-(gamma-L-Glu)(n+1) + ADP + phosphate + H(+)</text>
        <dbReference type="Rhea" id="RHEA:10580"/>
        <dbReference type="Rhea" id="RHEA-COMP:14738"/>
        <dbReference type="Rhea" id="RHEA-COMP:14740"/>
        <dbReference type="ChEBI" id="CHEBI:15378"/>
        <dbReference type="ChEBI" id="CHEBI:29985"/>
        <dbReference type="ChEBI" id="CHEBI:30616"/>
        <dbReference type="ChEBI" id="CHEBI:43474"/>
        <dbReference type="ChEBI" id="CHEBI:141005"/>
        <dbReference type="ChEBI" id="CHEBI:456216"/>
        <dbReference type="EC" id="6.3.2.17"/>
    </reaction>
</comment>
<evidence type="ECO:0000256" key="3">
    <source>
        <dbReference type="ARBA" id="ARBA00005150"/>
    </source>
</evidence>
<evidence type="ECO:0000256" key="5">
    <source>
        <dbReference type="ARBA" id="ARBA00013023"/>
    </source>
</evidence>
<dbReference type="PANTHER" id="PTHR11136:SF0">
    <property type="entry name" value="DIHYDROFOLATE SYNTHETASE-RELATED"/>
    <property type="match status" value="1"/>
</dbReference>
<evidence type="ECO:0000256" key="21">
    <source>
        <dbReference type="PIRNR" id="PIRNR001563"/>
    </source>
</evidence>
<evidence type="ECO:0000256" key="15">
    <source>
        <dbReference type="ARBA" id="ARBA00030592"/>
    </source>
</evidence>
<dbReference type="PROSITE" id="PS01011">
    <property type="entry name" value="FOLYLPOLYGLU_SYNT_1"/>
    <property type="match status" value="1"/>
</dbReference>